<dbReference type="InterPro" id="IPR006043">
    <property type="entry name" value="NCS2"/>
</dbReference>
<evidence type="ECO:0000256" key="1">
    <source>
        <dbReference type="ARBA" id="ARBA00004141"/>
    </source>
</evidence>
<feature type="transmembrane region" description="Helical" evidence="7">
    <location>
        <begin position="135"/>
        <end position="154"/>
    </location>
</feature>
<dbReference type="KEGG" id="tng:GSTEN00030966G001"/>
<dbReference type="PANTHER" id="PTHR11119">
    <property type="entry name" value="XANTHINE-URACIL / VITAMIN C PERMEASE FAMILY MEMBER"/>
    <property type="match status" value="1"/>
</dbReference>
<evidence type="ECO:0000256" key="4">
    <source>
        <dbReference type="ARBA" id="ARBA00022692"/>
    </source>
</evidence>
<gene>
    <name evidence="8" type="ORF">GSTENG00030966001</name>
</gene>
<keyword evidence="5 7" id="KW-1133">Transmembrane helix</keyword>
<dbReference type="AlphaFoldDB" id="Q4RPR4"/>
<evidence type="ECO:0000256" key="3">
    <source>
        <dbReference type="ARBA" id="ARBA00022448"/>
    </source>
</evidence>
<evidence type="ECO:0000313" key="8">
    <source>
        <dbReference type="EMBL" id="CAG09618.1"/>
    </source>
</evidence>
<dbReference type="Pfam" id="PF00860">
    <property type="entry name" value="Xan_ur_permease"/>
    <property type="match status" value="2"/>
</dbReference>
<reference evidence="8" key="2">
    <citation type="submission" date="2004-02" db="EMBL/GenBank/DDBJ databases">
        <authorList>
            <consortium name="Genoscope"/>
            <consortium name="Whitehead Institute Centre for Genome Research"/>
        </authorList>
    </citation>
    <scope>NUCLEOTIDE SEQUENCE</scope>
</reference>
<feature type="transmembrane region" description="Helical" evidence="7">
    <location>
        <begin position="346"/>
        <end position="368"/>
    </location>
</feature>
<comment type="caution">
    <text evidence="8">The sequence shown here is derived from an EMBL/GenBank/DDBJ whole genome shotgun (WGS) entry which is preliminary data.</text>
</comment>
<sequence>MGVGKNTTSKVLETGSEAGKYEDDGKHGACFYPIPVVINGVGSASGDQDTENTELMAIYPKESQITEKYSMSDTLDSRDGADARRVDMIYTIEDTPPWYLCVFLGLQHYLTCFSGTIAVPFLLAEAMCVGFDQWATSQLIGTIFFCVGITTLLQTTLGCRLPLFQASAFAFLAPARAILSLEKWKCNNTDVPVYNSTQLFHTEHIWQPRIREIQGAIIVSSLVEVCIGALGLPGFLLKYIGPLTITPTVALIGLSGFQAAGERAGLSFWCCSSLSMPGMFSFHCQYTKPRKAGLLIDCKSSKCFLGIFVEGLSCVLDGLFGTGNGSTSSSPNIGVLGITKVGSRRVIQYGAAMMLFLGLVGKFSALFASLPDPVLGALFCTLFGMITAVGLSNLQFVDLNSSRNLFVLGFSIFFGLVLPSYLKQNPLVTGIVEIDQVLNVLLTTAMFVGGSVAFILDNTIPGSPEERGLRKLKRGSGMSASELEGMRSYDLPFGMDFLRRHHIFKYIPISPTFSGYHWGWLPKSCGSRRGPEN</sequence>
<dbReference type="GO" id="GO:0022857">
    <property type="term" value="F:transmembrane transporter activity"/>
    <property type="evidence" value="ECO:0007669"/>
    <property type="project" value="InterPro"/>
</dbReference>
<keyword evidence="4 7" id="KW-0812">Transmembrane</keyword>
<accession>Q4RPR4</accession>
<protein>
    <submittedName>
        <fullName evidence="8">(spotted green pufferfish) hypothetical protein</fullName>
    </submittedName>
</protein>
<evidence type="ECO:0000256" key="6">
    <source>
        <dbReference type="ARBA" id="ARBA00023136"/>
    </source>
</evidence>
<dbReference type="InterPro" id="IPR006042">
    <property type="entry name" value="Xan_ur_permease"/>
</dbReference>
<feature type="non-terminal residue" evidence="8">
    <location>
        <position position="1"/>
    </location>
</feature>
<keyword evidence="3" id="KW-0813">Transport</keyword>
<dbReference type="PROSITE" id="PS01116">
    <property type="entry name" value="XANTH_URACIL_PERMASE"/>
    <property type="match status" value="1"/>
</dbReference>
<dbReference type="EMBL" id="CAAE01015007">
    <property type="protein sequence ID" value="CAG09618.1"/>
    <property type="molecule type" value="Genomic_DNA"/>
</dbReference>
<dbReference type="OrthoDB" id="1641903at2759"/>
<feature type="transmembrane region" description="Helical" evidence="7">
    <location>
        <begin position="374"/>
        <end position="393"/>
    </location>
</feature>
<evidence type="ECO:0000256" key="7">
    <source>
        <dbReference type="SAM" id="Phobius"/>
    </source>
</evidence>
<comment type="subcellular location">
    <subcellularLocation>
        <location evidence="1">Membrane</location>
        <topology evidence="1">Multi-pass membrane protein</topology>
    </subcellularLocation>
</comment>
<proteinExistence type="inferred from homology"/>
<feature type="transmembrane region" description="Helical" evidence="7">
    <location>
        <begin position="437"/>
        <end position="456"/>
    </location>
</feature>
<feature type="transmembrane region" description="Helical" evidence="7">
    <location>
        <begin position="98"/>
        <end position="123"/>
    </location>
</feature>
<evidence type="ECO:0000256" key="5">
    <source>
        <dbReference type="ARBA" id="ARBA00022989"/>
    </source>
</evidence>
<evidence type="ECO:0000256" key="2">
    <source>
        <dbReference type="ARBA" id="ARBA00008821"/>
    </source>
</evidence>
<dbReference type="GO" id="GO:0005886">
    <property type="term" value="C:plasma membrane"/>
    <property type="evidence" value="ECO:0007669"/>
    <property type="project" value="UniProtKB-ARBA"/>
</dbReference>
<reference evidence="8" key="1">
    <citation type="journal article" date="2004" name="Nature">
        <title>Genome duplication in the teleost fish Tetraodon nigroviridis reveals the early vertebrate proto-karyotype.</title>
        <authorList>
            <person name="Jaillon O."/>
            <person name="Aury J.-M."/>
            <person name="Brunet F."/>
            <person name="Petit J.-L."/>
            <person name="Stange-Thomann N."/>
            <person name="Mauceli E."/>
            <person name="Bouneau L."/>
            <person name="Fischer C."/>
            <person name="Ozouf-Costaz C."/>
            <person name="Bernot A."/>
            <person name="Nicaud S."/>
            <person name="Jaffe D."/>
            <person name="Fisher S."/>
            <person name="Lutfalla G."/>
            <person name="Dossat C."/>
            <person name="Segurens B."/>
            <person name="Dasilva C."/>
            <person name="Salanoubat M."/>
            <person name="Levy M."/>
            <person name="Boudet N."/>
            <person name="Castellano S."/>
            <person name="Anthouard V."/>
            <person name="Jubin C."/>
            <person name="Castelli V."/>
            <person name="Katinka M."/>
            <person name="Vacherie B."/>
            <person name="Biemont C."/>
            <person name="Skalli Z."/>
            <person name="Cattolico L."/>
            <person name="Poulain J."/>
            <person name="De Berardinis V."/>
            <person name="Cruaud C."/>
            <person name="Duprat S."/>
            <person name="Brottier P."/>
            <person name="Coutanceau J.-P."/>
            <person name="Gouzy J."/>
            <person name="Parra G."/>
            <person name="Lardier G."/>
            <person name="Chapple C."/>
            <person name="McKernan K.J."/>
            <person name="McEwan P."/>
            <person name="Bosak S."/>
            <person name="Kellis M."/>
            <person name="Volff J.-N."/>
            <person name="Guigo R."/>
            <person name="Zody M.C."/>
            <person name="Mesirov J."/>
            <person name="Lindblad-Toh K."/>
            <person name="Birren B."/>
            <person name="Nusbaum C."/>
            <person name="Kahn D."/>
            <person name="Robinson-Rechavi M."/>
            <person name="Laudet V."/>
            <person name="Schachter V."/>
            <person name="Quetier F."/>
            <person name="Saurin W."/>
            <person name="Scarpelli C."/>
            <person name="Wincker P."/>
            <person name="Lander E.S."/>
            <person name="Weissenbach J."/>
            <person name="Roest Crollius H."/>
        </authorList>
    </citation>
    <scope>NUCLEOTIDE SEQUENCE [LARGE SCALE GENOMIC DNA]</scope>
</reference>
<keyword evidence="6 7" id="KW-0472">Membrane</keyword>
<organism evidence="8">
    <name type="scientific">Tetraodon nigroviridis</name>
    <name type="common">Spotted green pufferfish</name>
    <name type="synonym">Chelonodon nigroviridis</name>
    <dbReference type="NCBI Taxonomy" id="99883"/>
    <lineage>
        <taxon>Eukaryota</taxon>
        <taxon>Metazoa</taxon>
        <taxon>Chordata</taxon>
        <taxon>Craniata</taxon>
        <taxon>Vertebrata</taxon>
        <taxon>Euteleostomi</taxon>
        <taxon>Actinopterygii</taxon>
        <taxon>Neopterygii</taxon>
        <taxon>Teleostei</taxon>
        <taxon>Neoteleostei</taxon>
        <taxon>Acanthomorphata</taxon>
        <taxon>Eupercaria</taxon>
        <taxon>Tetraodontiformes</taxon>
        <taxon>Tetradontoidea</taxon>
        <taxon>Tetraodontidae</taxon>
        <taxon>Tetraodon</taxon>
    </lineage>
</organism>
<comment type="similarity">
    <text evidence="2">Belongs to the nucleobase:cation symporter-2 (NCS2) (TC 2.A.40) family.</text>
</comment>
<name>Q4RPR4_TETNG</name>
<feature type="transmembrane region" description="Helical" evidence="7">
    <location>
        <begin position="405"/>
        <end position="422"/>
    </location>
</feature>